<dbReference type="AlphaFoldDB" id="A0A378XDQ9"/>
<dbReference type="SUPFAM" id="SSF158682">
    <property type="entry name" value="TerB-like"/>
    <property type="match status" value="1"/>
</dbReference>
<gene>
    <name evidence="2" type="primary">yebE</name>
    <name evidence="1" type="ORF">I6G29_02680</name>
    <name evidence="2" type="ORF">NCTC11997_00584</name>
</gene>
<dbReference type="Proteomes" id="UP000594903">
    <property type="component" value="Chromosome"/>
</dbReference>
<dbReference type="CDD" id="cd07178">
    <property type="entry name" value="terB_like_YebE"/>
    <property type="match status" value="1"/>
</dbReference>
<reference evidence="1 4" key="2">
    <citation type="submission" date="2020-12" db="EMBL/GenBank/DDBJ databases">
        <title>FDA dAtabase for Regulatory Grade micrObial Sequences (FDA-ARGOS): Supporting development and validation of Infectious Disease Dx tests.</title>
        <authorList>
            <person name="Sproer C."/>
            <person name="Gronow S."/>
            <person name="Severitt S."/>
            <person name="Schroder I."/>
            <person name="Tallon L."/>
            <person name="Sadzewicz L."/>
            <person name="Zhao X."/>
            <person name="Boylan J."/>
            <person name="Ott S."/>
            <person name="Bowen H."/>
            <person name="Vavikolanu K."/>
            <person name="Mehta A."/>
            <person name="Aluvathingal J."/>
            <person name="Nadendla S."/>
            <person name="Lowell S."/>
            <person name="Myers T."/>
            <person name="Yan Y."/>
            <person name="Sichtig H."/>
        </authorList>
    </citation>
    <scope>NUCLEOTIDE SEQUENCE [LARGE SCALE GENOMIC DNA]</scope>
    <source>
        <strain evidence="1 4">FDAARGOS_872</strain>
    </source>
</reference>
<dbReference type="OrthoDB" id="5459344at2"/>
<dbReference type="Proteomes" id="UP000254603">
    <property type="component" value="Unassembled WGS sequence"/>
</dbReference>
<evidence type="ECO:0000313" key="3">
    <source>
        <dbReference type="Proteomes" id="UP000254603"/>
    </source>
</evidence>
<evidence type="ECO:0000313" key="4">
    <source>
        <dbReference type="Proteomes" id="UP000594903"/>
    </source>
</evidence>
<dbReference type="Pfam" id="PF04391">
    <property type="entry name" value="DUF533"/>
    <property type="match status" value="1"/>
</dbReference>
<dbReference type="InterPro" id="IPR007486">
    <property type="entry name" value="YebE"/>
</dbReference>
<organism evidence="2 3">
    <name type="scientific">Oligella ureolytica</name>
    <dbReference type="NCBI Taxonomy" id="90244"/>
    <lineage>
        <taxon>Bacteria</taxon>
        <taxon>Pseudomonadati</taxon>
        <taxon>Pseudomonadota</taxon>
        <taxon>Betaproteobacteria</taxon>
        <taxon>Burkholderiales</taxon>
        <taxon>Alcaligenaceae</taxon>
        <taxon>Oligella</taxon>
    </lineage>
</organism>
<dbReference type="STRING" id="1122619.GCA_000373745_01155"/>
<dbReference type="EMBL" id="CP065725">
    <property type="protein sequence ID" value="QPT40527.1"/>
    <property type="molecule type" value="Genomic_DNA"/>
</dbReference>
<sequence>MSAINILQRILGNIGSNTSNSGNSGNQGGLGNLGGGLGGSLGGIAGNILGQIKDNFGREDTGSSQSGSKILSKNDQMALGAGALAVLLGRRNDSDLVQMGGLAALGTVAFRAYQRWQSQQQNAVDIAHAGPWFANTAEGQDIRQLDEATQEQSSRALIAAIILAARADGHVDAEEQAFIEEQTQHVATAEERAWMGRLFNGPVDPSEVSKYVDSPAMASQVYALSLAVLTEPNFMERSYLDELARQLSITEELKQELQQELQKQVA</sequence>
<keyword evidence="4" id="KW-1185">Reference proteome</keyword>
<evidence type="ECO:0000313" key="2">
    <source>
        <dbReference type="EMBL" id="SUA51405.1"/>
    </source>
</evidence>
<reference evidence="2 3" key="1">
    <citation type="submission" date="2018-06" db="EMBL/GenBank/DDBJ databases">
        <authorList>
            <consortium name="Pathogen Informatics"/>
            <person name="Doyle S."/>
        </authorList>
    </citation>
    <scope>NUCLEOTIDE SEQUENCE [LARGE SCALE GENOMIC DNA]</scope>
    <source>
        <strain evidence="2 3">NCTC11997</strain>
    </source>
</reference>
<name>A0A378XDQ9_9BURK</name>
<dbReference type="InterPro" id="IPR029024">
    <property type="entry name" value="TerB-like"/>
</dbReference>
<protein>
    <submittedName>
        <fullName evidence="2">Inner membrane protein yebE</fullName>
    </submittedName>
    <submittedName>
        <fullName evidence="1">Tellurite resistance TerB family protein</fullName>
    </submittedName>
</protein>
<evidence type="ECO:0000313" key="1">
    <source>
        <dbReference type="EMBL" id="QPT40527.1"/>
    </source>
</evidence>
<dbReference type="RefSeq" id="WP_018574343.1">
    <property type="nucleotide sequence ID" value="NZ_CP065725.1"/>
</dbReference>
<accession>A0A378XDQ9</accession>
<dbReference type="EMBL" id="UGSB01000001">
    <property type="protein sequence ID" value="SUA51405.1"/>
    <property type="molecule type" value="Genomic_DNA"/>
</dbReference>
<proteinExistence type="predicted"/>